<proteinExistence type="predicted"/>
<keyword evidence="6" id="KW-1185">Reference proteome</keyword>
<dbReference type="Pfam" id="PF13414">
    <property type="entry name" value="TPR_11"/>
    <property type="match status" value="1"/>
</dbReference>
<protein>
    <submittedName>
        <fullName evidence="5">Uncharacterized protein</fullName>
    </submittedName>
</protein>
<sequence length="921" mass="102676">MASKDPHQLSSKDASNFRTVVKCYETKQYKKGIKTADQILKKFPEHGETLAMKGLILNCMEKKAEAFELVRKGLKIHLKSYVCWHVYGLLYRADNNYDEAIKCYKNALRIDKENVQILRDLALLQVQMRDLNGFVETRQTLLHQKPGARGNWISFAVAHHLTGNHELAVNIIKGYEASVDAAELTAEAYEHSEMLLYKATLLEEGGKPTEALEQLDASKGQIRDRIGMLETRGRLLLKLERFEEAQDQYRSLLRLNTENHKYHRGLWAAMKLDPEQQLTGQGQRQQLEQLYGELQRQFPRSDCARRIPLDFREGTDFEKSAEAYVKRFLQKGVPSLFAHMKPLYRNPKKKAALGVIFERLLSHLEAHGDLPTSSGAAATVPSESQPEADAADGSPRAWTLYYLAQHYDMLGQTGRALETIDLCIHDYPAVLEGYTARAKILKHAGDLHSAAAAADKARSMDTADRYLNSQAAKWMFRAGQIEKAEATVLLFTKEGDGTSNLTDMQCMWYEIECGRAHLAKQHYGKALKSFLAVDKHFADFVEDQFDFHSYCVRKMTLRSYLALLRMEDEVYHNPYFFKAASGAIETYLQLHANPSGGGQGSEAEAAKLAALSPEERKRFKAQQRKEAQKKRKEQEAKEKAAADEAAAALAKEKAGKGAGAKKPAGPAKEKDPDPDGAQLAATEDPLSEAVKLVQRLRQHAGDRLGTHRLACDVYLRRHRLLLALQAVNRAMALEGPSHPDVHSMIVRVCAASQATPEATSEPSSQPQQEVPAVAQEVVSEQVEKLLAGSTLQQYHKRWVAKHSATSLRHRASAAELMALLDPSQKAAAGELLMETPEESLEGISASISKAAQGECIAIHQLLQGGLQQPGAAHKWWSRCQAVFRWSEYFDGPDRLLPDSGIANGSSAAHEGMQKLILEEKQ</sequence>
<reference evidence="5 6" key="1">
    <citation type="journal article" date="2024" name="Nat. Commun.">
        <title>Phylogenomics reveals the evolutionary origins of lichenization in chlorophyte algae.</title>
        <authorList>
            <person name="Puginier C."/>
            <person name="Libourel C."/>
            <person name="Otte J."/>
            <person name="Skaloud P."/>
            <person name="Haon M."/>
            <person name="Grisel S."/>
            <person name="Petersen M."/>
            <person name="Berrin J.G."/>
            <person name="Delaux P.M."/>
            <person name="Dal Grande F."/>
            <person name="Keller J."/>
        </authorList>
    </citation>
    <scope>NUCLEOTIDE SEQUENCE [LARGE SCALE GENOMIC DNA]</scope>
    <source>
        <strain evidence="5 6">SAG 2523</strain>
    </source>
</reference>
<dbReference type="AlphaFoldDB" id="A0AAW1SKY6"/>
<dbReference type="Gene3D" id="1.25.40.1040">
    <property type="match status" value="1"/>
</dbReference>
<gene>
    <name evidence="5" type="ORF">WJX84_006933</name>
</gene>
<evidence type="ECO:0000256" key="2">
    <source>
        <dbReference type="ARBA" id="ARBA00022803"/>
    </source>
</evidence>
<dbReference type="SUPFAM" id="SSF48452">
    <property type="entry name" value="TPR-like"/>
    <property type="match status" value="1"/>
</dbReference>
<keyword evidence="2 3" id="KW-0802">TPR repeat</keyword>
<feature type="repeat" description="TPR" evidence="3">
    <location>
        <begin position="226"/>
        <end position="259"/>
    </location>
</feature>
<organism evidence="5 6">
    <name type="scientific">Apatococcus fuscideae</name>
    <dbReference type="NCBI Taxonomy" id="2026836"/>
    <lineage>
        <taxon>Eukaryota</taxon>
        <taxon>Viridiplantae</taxon>
        <taxon>Chlorophyta</taxon>
        <taxon>core chlorophytes</taxon>
        <taxon>Trebouxiophyceae</taxon>
        <taxon>Chlorellales</taxon>
        <taxon>Chlorellaceae</taxon>
        <taxon>Apatococcus</taxon>
    </lineage>
</organism>
<keyword evidence="1" id="KW-0677">Repeat</keyword>
<dbReference type="GO" id="GO:0005737">
    <property type="term" value="C:cytoplasm"/>
    <property type="evidence" value="ECO:0007669"/>
    <property type="project" value="TreeGrafter"/>
</dbReference>
<dbReference type="FunFam" id="1.25.40.1040:FF:000003">
    <property type="entry name" value="N-terminal acetyltransferase A, auxiliary subunit"/>
    <property type="match status" value="1"/>
</dbReference>
<feature type="region of interest" description="Disordered" evidence="4">
    <location>
        <begin position="371"/>
        <end position="392"/>
    </location>
</feature>
<dbReference type="PROSITE" id="PS50005">
    <property type="entry name" value="TPR"/>
    <property type="match status" value="2"/>
</dbReference>
<dbReference type="InterPro" id="IPR019734">
    <property type="entry name" value="TPR_rpt"/>
</dbReference>
<evidence type="ECO:0000256" key="3">
    <source>
        <dbReference type="PROSITE-ProRule" id="PRU00339"/>
    </source>
</evidence>
<feature type="repeat" description="TPR" evidence="3">
    <location>
        <begin position="81"/>
        <end position="114"/>
    </location>
</feature>
<dbReference type="PIRSF" id="PIRSF000422">
    <property type="entry name" value="N-terminal-AcTrfase-A_aux_su"/>
    <property type="match status" value="1"/>
</dbReference>
<feature type="compositionally biased region" description="Basic residues" evidence="4">
    <location>
        <begin position="618"/>
        <end position="631"/>
    </location>
</feature>
<dbReference type="InterPro" id="IPR021183">
    <property type="entry name" value="NatA_aux_su"/>
</dbReference>
<accession>A0AAW1SKY6</accession>
<dbReference type="Proteomes" id="UP001485043">
    <property type="component" value="Unassembled WGS sequence"/>
</dbReference>
<evidence type="ECO:0000313" key="6">
    <source>
        <dbReference type="Proteomes" id="UP001485043"/>
    </source>
</evidence>
<dbReference type="InterPro" id="IPR011990">
    <property type="entry name" value="TPR-like_helical_dom_sf"/>
</dbReference>
<dbReference type="PANTHER" id="PTHR22767:SF2">
    <property type="entry name" value="N(ALPHA)-ACETYLTRANSFERASE 15_16, ISOFORM A"/>
    <property type="match status" value="1"/>
</dbReference>
<dbReference type="Pfam" id="PF12569">
    <property type="entry name" value="NatA_aux_su"/>
    <property type="match status" value="1"/>
</dbReference>
<evidence type="ECO:0000256" key="1">
    <source>
        <dbReference type="ARBA" id="ARBA00022737"/>
    </source>
</evidence>
<dbReference type="EMBL" id="JALJOV010001489">
    <property type="protein sequence ID" value="KAK9847163.1"/>
    <property type="molecule type" value="Genomic_DNA"/>
</dbReference>
<dbReference type="SMART" id="SM00028">
    <property type="entry name" value="TPR"/>
    <property type="match status" value="5"/>
</dbReference>
<feature type="compositionally biased region" description="Low complexity" evidence="4">
    <location>
        <begin position="601"/>
        <end position="612"/>
    </location>
</feature>
<feature type="region of interest" description="Disordered" evidence="4">
    <location>
        <begin position="594"/>
        <end position="679"/>
    </location>
</feature>
<evidence type="ECO:0000256" key="4">
    <source>
        <dbReference type="SAM" id="MobiDB-lite"/>
    </source>
</evidence>
<name>A0AAW1SKY6_9CHLO</name>
<dbReference type="Gene3D" id="1.25.40.1010">
    <property type="match status" value="1"/>
</dbReference>
<dbReference type="PANTHER" id="PTHR22767">
    <property type="entry name" value="N-TERMINAL ACETYLTRANSFERASE-RELATED"/>
    <property type="match status" value="1"/>
</dbReference>
<feature type="compositionally biased region" description="Basic and acidic residues" evidence="4">
    <location>
        <begin position="632"/>
        <end position="642"/>
    </location>
</feature>
<comment type="caution">
    <text evidence="5">The sequence shown here is derived from an EMBL/GenBank/DDBJ whole genome shotgun (WGS) entry which is preliminary data.</text>
</comment>
<feature type="compositionally biased region" description="Polar residues" evidence="4">
    <location>
        <begin position="371"/>
        <end position="385"/>
    </location>
</feature>
<evidence type="ECO:0000313" key="5">
    <source>
        <dbReference type="EMBL" id="KAK9847163.1"/>
    </source>
</evidence>